<accession>A0A926IZ70</accession>
<dbReference type="AlphaFoldDB" id="A0A926IZ70"/>
<organism evidence="1">
    <name type="scientific">Aeromonas hydrophila</name>
    <dbReference type="NCBI Taxonomy" id="644"/>
    <lineage>
        <taxon>Bacteria</taxon>
        <taxon>Pseudomonadati</taxon>
        <taxon>Pseudomonadota</taxon>
        <taxon>Gammaproteobacteria</taxon>
        <taxon>Aeromonadales</taxon>
        <taxon>Aeromonadaceae</taxon>
        <taxon>Aeromonas</taxon>
    </lineage>
</organism>
<evidence type="ECO:0000313" key="1">
    <source>
        <dbReference type="EMBL" id="MBC8674376.1"/>
    </source>
</evidence>
<proteinExistence type="predicted"/>
<gene>
    <name evidence="1" type="ORF">H2136_20775</name>
</gene>
<name>A0A926IZ70_AERHY</name>
<sequence length="110" mass="12328">MIPSCCCCILTALCAQSKGCRTDTLCKGIFRHLTGRSNINATALQRIIPLYNPRAYRYLSKARILDALDTAIATRGAFFPIHFLWICRIGSSRIRPTEKDSGLFITLIFT</sequence>
<dbReference type="EMBL" id="JACLAN010000014">
    <property type="protein sequence ID" value="MBC8674376.1"/>
    <property type="molecule type" value="Genomic_DNA"/>
</dbReference>
<protein>
    <submittedName>
        <fullName evidence="1">Plasmid SOS inhibition protein A</fullName>
    </submittedName>
</protein>
<reference evidence="1" key="1">
    <citation type="submission" date="2020-07" db="EMBL/GenBank/DDBJ databases">
        <title>Carbapenem Resistant Aeromonas hydrophila Carrying blacphA7 Isolated from Two Solid Organ Transplant Patients.</title>
        <authorList>
            <person name="Hilt E."/>
            <person name="Fitzwater S.P."/>
            <person name="Ward K."/>
            <person name="De St Maurice A."/>
            <person name="Chandrasekaran S."/>
            <person name="Garner O.B."/>
            <person name="Yang S."/>
        </authorList>
    </citation>
    <scope>NUCLEOTIDE SEQUENCE</scope>
    <source>
        <strain evidence="1">B-1</strain>
    </source>
</reference>
<comment type="caution">
    <text evidence="1">The sequence shown here is derived from an EMBL/GenBank/DDBJ whole genome shotgun (WGS) entry which is preliminary data.</text>
</comment>